<evidence type="ECO:0000256" key="3">
    <source>
        <dbReference type="ARBA" id="ARBA00023319"/>
    </source>
</evidence>
<evidence type="ECO:0000313" key="7">
    <source>
        <dbReference type="Proteomes" id="UP000288216"/>
    </source>
</evidence>
<dbReference type="GO" id="GO:0005886">
    <property type="term" value="C:plasma membrane"/>
    <property type="evidence" value="ECO:0007669"/>
    <property type="project" value="TreeGrafter"/>
</dbReference>
<dbReference type="AlphaFoldDB" id="A0A401PY60"/>
<gene>
    <name evidence="6" type="ORF">scyTo_0019357</name>
</gene>
<evidence type="ECO:0000259" key="5">
    <source>
        <dbReference type="PROSITE" id="PS50900"/>
    </source>
</evidence>
<accession>A0A401PY60</accession>
<dbReference type="InterPro" id="IPR050958">
    <property type="entry name" value="Cell_Adh-Cytoskel_Orgn"/>
</dbReference>
<dbReference type="PANTHER" id="PTHR45080">
    <property type="entry name" value="CONTACTIN 5"/>
    <property type="match status" value="1"/>
</dbReference>
<feature type="domain" description="PLAC" evidence="5">
    <location>
        <begin position="187"/>
        <end position="226"/>
    </location>
</feature>
<evidence type="ECO:0000256" key="2">
    <source>
        <dbReference type="ARBA" id="ARBA00023157"/>
    </source>
</evidence>
<dbReference type="InterPro" id="IPR036179">
    <property type="entry name" value="Ig-like_dom_sf"/>
</dbReference>
<feature type="domain" description="Ig-like" evidence="4">
    <location>
        <begin position="100"/>
        <end position="174"/>
    </location>
</feature>
<keyword evidence="1" id="KW-0732">Signal</keyword>
<comment type="caution">
    <text evidence="6">The sequence shown here is derived from an EMBL/GenBank/DDBJ whole genome shotgun (WGS) entry which is preliminary data.</text>
</comment>
<dbReference type="Pfam" id="PF07679">
    <property type="entry name" value="I-set"/>
    <property type="match status" value="2"/>
</dbReference>
<dbReference type="InterPro" id="IPR013783">
    <property type="entry name" value="Ig-like_fold"/>
</dbReference>
<dbReference type="Pfam" id="PF08686">
    <property type="entry name" value="PLAC"/>
    <property type="match status" value="1"/>
</dbReference>
<organism evidence="6 7">
    <name type="scientific">Scyliorhinus torazame</name>
    <name type="common">Cloudy catshark</name>
    <name type="synonym">Catulus torazame</name>
    <dbReference type="NCBI Taxonomy" id="75743"/>
    <lineage>
        <taxon>Eukaryota</taxon>
        <taxon>Metazoa</taxon>
        <taxon>Chordata</taxon>
        <taxon>Craniata</taxon>
        <taxon>Vertebrata</taxon>
        <taxon>Chondrichthyes</taxon>
        <taxon>Elasmobranchii</taxon>
        <taxon>Galeomorphii</taxon>
        <taxon>Galeoidea</taxon>
        <taxon>Carcharhiniformes</taxon>
        <taxon>Scyliorhinidae</taxon>
        <taxon>Scyliorhinus</taxon>
    </lineage>
</organism>
<dbReference type="PROSITE" id="PS50835">
    <property type="entry name" value="IG_LIKE"/>
    <property type="match status" value="2"/>
</dbReference>
<evidence type="ECO:0008006" key="8">
    <source>
        <dbReference type="Google" id="ProtNLM"/>
    </source>
</evidence>
<name>A0A401PY60_SCYTO</name>
<evidence type="ECO:0000313" key="6">
    <source>
        <dbReference type="EMBL" id="GCB78071.1"/>
    </source>
</evidence>
<dbReference type="InterPro" id="IPR003598">
    <property type="entry name" value="Ig_sub2"/>
</dbReference>
<feature type="non-terminal residue" evidence="6">
    <location>
        <position position="1"/>
    </location>
</feature>
<protein>
    <recommendedName>
        <fullName evidence="8">Papilin</fullName>
    </recommendedName>
</protein>
<keyword evidence="3" id="KW-0393">Immunoglobulin domain</keyword>
<dbReference type="FunFam" id="2.60.40.10:FF:000032">
    <property type="entry name" value="palladin isoform X1"/>
    <property type="match status" value="1"/>
</dbReference>
<dbReference type="EMBL" id="BFAA01014331">
    <property type="protein sequence ID" value="GCB78071.1"/>
    <property type="molecule type" value="Genomic_DNA"/>
</dbReference>
<evidence type="ECO:0000259" key="4">
    <source>
        <dbReference type="PROSITE" id="PS50835"/>
    </source>
</evidence>
<dbReference type="SUPFAM" id="SSF48726">
    <property type="entry name" value="Immunoglobulin"/>
    <property type="match status" value="2"/>
</dbReference>
<evidence type="ECO:0000256" key="1">
    <source>
        <dbReference type="ARBA" id="ARBA00022729"/>
    </source>
</evidence>
<dbReference type="InterPro" id="IPR007110">
    <property type="entry name" value="Ig-like_dom"/>
</dbReference>
<dbReference type="OrthoDB" id="9948486at2759"/>
<dbReference type="Gene3D" id="2.60.40.10">
    <property type="entry name" value="Immunoglobulins"/>
    <property type="match status" value="2"/>
</dbReference>
<dbReference type="InterPro" id="IPR003599">
    <property type="entry name" value="Ig_sub"/>
</dbReference>
<dbReference type="Proteomes" id="UP000288216">
    <property type="component" value="Unassembled WGS sequence"/>
</dbReference>
<sequence length="236" mass="25970">LNIERGDPSSVDARPGQTVRLLCRVDASPSRTVEWHRDGRPLYSVRHIMHADGSLKINWVQDQDAGLYTCRASNGRDQDFRQVQLTVRGALKITRPPQNLHVASSGTAEFPCVTANANIRWTRNGIPLRADGEHIDISPDGTLTLHNVQLGDSGTYTCNVYSGSHSVSASAELTVTSVEPVVQPTDHDSVCVDQPELANCDLIVQANLCSNQYYSSFCCSSCSKHWSRNQHLQQQG</sequence>
<dbReference type="SMART" id="SM00409">
    <property type="entry name" value="IG"/>
    <property type="match status" value="2"/>
</dbReference>
<keyword evidence="2" id="KW-1015">Disulfide bond</keyword>
<dbReference type="PROSITE" id="PS50900">
    <property type="entry name" value="PLAC"/>
    <property type="match status" value="1"/>
</dbReference>
<dbReference type="OMA" id="THEARYM"/>
<dbReference type="SMART" id="SM00408">
    <property type="entry name" value="IGc2"/>
    <property type="match status" value="2"/>
</dbReference>
<dbReference type="GO" id="GO:0007156">
    <property type="term" value="P:homophilic cell adhesion via plasma membrane adhesion molecules"/>
    <property type="evidence" value="ECO:0007669"/>
    <property type="project" value="TreeGrafter"/>
</dbReference>
<proteinExistence type="predicted"/>
<dbReference type="STRING" id="75743.A0A401PY60"/>
<keyword evidence="7" id="KW-1185">Reference proteome</keyword>
<feature type="domain" description="Ig-like" evidence="4">
    <location>
        <begin position="1"/>
        <end position="86"/>
    </location>
</feature>
<dbReference type="PANTHER" id="PTHR45080:SF8">
    <property type="entry name" value="IG-LIKE DOMAIN-CONTAINING PROTEIN"/>
    <property type="match status" value="1"/>
</dbReference>
<reference evidence="6 7" key="1">
    <citation type="journal article" date="2018" name="Nat. Ecol. Evol.">
        <title>Shark genomes provide insights into elasmobranch evolution and the origin of vertebrates.</title>
        <authorList>
            <person name="Hara Y"/>
            <person name="Yamaguchi K"/>
            <person name="Onimaru K"/>
            <person name="Kadota M"/>
            <person name="Koyanagi M"/>
            <person name="Keeley SD"/>
            <person name="Tatsumi K"/>
            <person name="Tanaka K"/>
            <person name="Motone F"/>
            <person name="Kageyama Y"/>
            <person name="Nozu R"/>
            <person name="Adachi N"/>
            <person name="Nishimura O"/>
            <person name="Nakagawa R"/>
            <person name="Tanegashima C"/>
            <person name="Kiyatake I"/>
            <person name="Matsumoto R"/>
            <person name="Murakumo K"/>
            <person name="Nishida K"/>
            <person name="Terakita A"/>
            <person name="Kuratani S"/>
            <person name="Sato K"/>
            <person name="Hyodo S Kuraku.S."/>
        </authorList>
    </citation>
    <scope>NUCLEOTIDE SEQUENCE [LARGE SCALE GENOMIC DNA]</scope>
</reference>
<dbReference type="InterPro" id="IPR013098">
    <property type="entry name" value="Ig_I-set"/>
</dbReference>
<dbReference type="InterPro" id="IPR010909">
    <property type="entry name" value="PLAC"/>
</dbReference>